<feature type="transmembrane region" description="Helical" evidence="8">
    <location>
        <begin position="6"/>
        <end position="27"/>
    </location>
</feature>
<evidence type="ECO:0000256" key="2">
    <source>
        <dbReference type="ARBA" id="ARBA00022448"/>
    </source>
</evidence>
<dbReference type="InterPro" id="IPR035906">
    <property type="entry name" value="MetI-like_sf"/>
</dbReference>
<dbReference type="PANTHER" id="PTHR43357:SF4">
    <property type="entry name" value="INNER MEMBRANE ABC TRANSPORTER PERMEASE PROTEIN YDCV"/>
    <property type="match status" value="1"/>
</dbReference>
<feature type="transmembrane region" description="Helical" evidence="8">
    <location>
        <begin position="172"/>
        <end position="196"/>
    </location>
</feature>
<feature type="transmembrane region" description="Helical" evidence="8">
    <location>
        <begin position="125"/>
        <end position="143"/>
    </location>
</feature>
<dbReference type="Pfam" id="PF00528">
    <property type="entry name" value="BPD_transp_1"/>
    <property type="match status" value="1"/>
</dbReference>
<feature type="transmembrane region" description="Helical" evidence="8">
    <location>
        <begin position="202"/>
        <end position="221"/>
    </location>
</feature>
<evidence type="ECO:0000256" key="1">
    <source>
        <dbReference type="ARBA" id="ARBA00004429"/>
    </source>
</evidence>
<dbReference type="PROSITE" id="PS50928">
    <property type="entry name" value="ABC_TM1"/>
    <property type="match status" value="1"/>
</dbReference>
<dbReference type="GO" id="GO:0005886">
    <property type="term" value="C:plasma membrane"/>
    <property type="evidence" value="ECO:0007669"/>
    <property type="project" value="UniProtKB-SubCell"/>
</dbReference>
<dbReference type="GO" id="GO:0055085">
    <property type="term" value="P:transmembrane transport"/>
    <property type="evidence" value="ECO:0007669"/>
    <property type="project" value="InterPro"/>
</dbReference>
<gene>
    <name evidence="10" type="ORF">CEJ86_31955</name>
</gene>
<comment type="similarity">
    <text evidence="8">Belongs to the binding-protein-dependent transport system permease family.</text>
</comment>
<comment type="subcellular location">
    <subcellularLocation>
        <location evidence="1">Cell inner membrane</location>
        <topology evidence="1">Multi-pass membrane protein</topology>
    </subcellularLocation>
    <subcellularLocation>
        <location evidence="8">Cell membrane</location>
        <topology evidence="8">Multi-pass membrane protein</topology>
    </subcellularLocation>
</comment>
<organism evidence="10 11">
    <name type="scientific">Rhizobium meliloti</name>
    <name type="common">Ensifer meliloti</name>
    <name type="synonym">Sinorhizobium meliloti</name>
    <dbReference type="NCBI Taxonomy" id="382"/>
    <lineage>
        <taxon>Bacteria</taxon>
        <taxon>Pseudomonadati</taxon>
        <taxon>Pseudomonadota</taxon>
        <taxon>Alphaproteobacteria</taxon>
        <taxon>Hyphomicrobiales</taxon>
        <taxon>Rhizobiaceae</taxon>
        <taxon>Sinorhizobium/Ensifer group</taxon>
        <taxon>Sinorhizobium</taxon>
    </lineage>
</organism>
<protein>
    <submittedName>
        <fullName evidence="10">ABC transporter permease</fullName>
    </submittedName>
</protein>
<keyword evidence="4" id="KW-0997">Cell inner membrane</keyword>
<evidence type="ECO:0000256" key="6">
    <source>
        <dbReference type="ARBA" id="ARBA00022989"/>
    </source>
</evidence>
<dbReference type="SUPFAM" id="SSF161098">
    <property type="entry name" value="MetI-like"/>
    <property type="match status" value="1"/>
</dbReference>
<evidence type="ECO:0000256" key="5">
    <source>
        <dbReference type="ARBA" id="ARBA00022692"/>
    </source>
</evidence>
<dbReference type="AlphaFoldDB" id="A0A2J0YTB5"/>
<feature type="transmembrane region" description="Helical" evidence="8">
    <location>
        <begin position="60"/>
        <end position="86"/>
    </location>
</feature>
<evidence type="ECO:0000313" key="10">
    <source>
        <dbReference type="EMBL" id="PJR09089.1"/>
    </source>
</evidence>
<dbReference type="Gene3D" id="1.10.3720.10">
    <property type="entry name" value="MetI-like"/>
    <property type="match status" value="1"/>
</dbReference>
<keyword evidence="2 8" id="KW-0813">Transport</keyword>
<feature type="transmembrane region" description="Helical" evidence="8">
    <location>
        <begin position="98"/>
        <end position="119"/>
    </location>
</feature>
<feature type="domain" description="ABC transmembrane type-1" evidence="9">
    <location>
        <begin position="60"/>
        <end position="249"/>
    </location>
</feature>
<dbReference type="RefSeq" id="WP_100674970.1">
    <property type="nucleotide sequence ID" value="NZ_NJGD01000034.1"/>
</dbReference>
<name>A0A2J0YTB5_RHIML</name>
<dbReference type="CDD" id="cd06261">
    <property type="entry name" value="TM_PBP2"/>
    <property type="match status" value="1"/>
</dbReference>
<reference evidence="10 11" key="1">
    <citation type="submission" date="2017-06" db="EMBL/GenBank/DDBJ databases">
        <title>Ensifer strains isolated from leguminous trees and herbs display diverse denitrification phenotypes with some acting as strong N2O sinks.</title>
        <authorList>
            <person name="Woliy K."/>
            <person name="Mania D."/>
            <person name="Bakken L.R."/>
            <person name="Frostegard A."/>
        </authorList>
    </citation>
    <scope>NUCLEOTIDE SEQUENCE [LARGE SCALE GENOMIC DNA]</scope>
    <source>
        <strain evidence="10 11">AC50a</strain>
    </source>
</reference>
<evidence type="ECO:0000256" key="4">
    <source>
        <dbReference type="ARBA" id="ARBA00022519"/>
    </source>
</evidence>
<dbReference type="EMBL" id="NJGD01000034">
    <property type="protein sequence ID" value="PJR09089.1"/>
    <property type="molecule type" value="Genomic_DNA"/>
</dbReference>
<keyword evidence="3" id="KW-1003">Cell membrane</keyword>
<dbReference type="Proteomes" id="UP000231987">
    <property type="component" value="Unassembled WGS sequence"/>
</dbReference>
<evidence type="ECO:0000259" key="9">
    <source>
        <dbReference type="PROSITE" id="PS50928"/>
    </source>
</evidence>
<evidence type="ECO:0000313" key="11">
    <source>
        <dbReference type="Proteomes" id="UP000231987"/>
    </source>
</evidence>
<dbReference type="InterPro" id="IPR000515">
    <property type="entry name" value="MetI-like"/>
</dbReference>
<dbReference type="PANTHER" id="PTHR43357">
    <property type="entry name" value="INNER MEMBRANE ABC TRANSPORTER PERMEASE PROTEIN YDCV"/>
    <property type="match status" value="1"/>
</dbReference>
<evidence type="ECO:0000256" key="8">
    <source>
        <dbReference type="RuleBase" id="RU363032"/>
    </source>
</evidence>
<evidence type="ECO:0000256" key="7">
    <source>
        <dbReference type="ARBA" id="ARBA00023136"/>
    </source>
</evidence>
<keyword evidence="5 8" id="KW-0812">Transmembrane</keyword>
<comment type="caution">
    <text evidence="10">The sequence shown here is derived from an EMBL/GenBank/DDBJ whole genome shotgun (WGS) entry which is preliminary data.</text>
</comment>
<sequence length="260" mass="27743">MGAFLLRLVVGIALALIMGPILVVLIVSFSSGDALIFPPPGFSLRWFVEFFGIAEMRNAFLLSIVLALTSACASVLLGLLGAVYVSRNRNGLSALLQMLIMAPLVFPALILGLALLLLYKTVNMSVLPGLFIAHVVVCLPYAFRAVLTSLQSFDTTLEEAGQSLGAGPVRSFVLITLPIIWPGVLSGWLFAFVVSFGELNTALFLTGPGVVTLPIEIFSYLQFQGNQLVVAAASSLQVLIILLVLVLAERLVGAKQIVQK</sequence>
<evidence type="ECO:0000256" key="3">
    <source>
        <dbReference type="ARBA" id="ARBA00022475"/>
    </source>
</evidence>
<keyword evidence="7 8" id="KW-0472">Membrane</keyword>
<keyword evidence="6 8" id="KW-1133">Transmembrane helix</keyword>
<feature type="transmembrane region" description="Helical" evidence="8">
    <location>
        <begin position="228"/>
        <end position="248"/>
    </location>
</feature>
<feature type="transmembrane region" description="Helical" evidence="8">
    <location>
        <begin position="34"/>
        <end position="54"/>
    </location>
</feature>
<accession>A0A2J0YTB5</accession>
<proteinExistence type="inferred from homology"/>